<dbReference type="Proteomes" id="UP000317650">
    <property type="component" value="Chromosome 11"/>
</dbReference>
<gene>
    <name evidence="1" type="ORF">C4D60_Mb11t03880</name>
</gene>
<name>A0A4S8J308_MUSBA</name>
<evidence type="ECO:0000313" key="2">
    <source>
        <dbReference type="Proteomes" id="UP000317650"/>
    </source>
</evidence>
<evidence type="ECO:0000313" key="1">
    <source>
        <dbReference type="EMBL" id="THU55184.1"/>
    </source>
</evidence>
<organism evidence="1 2">
    <name type="scientific">Musa balbisiana</name>
    <name type="common">Banana</name>
    <dbReference type="NCBI Taxonomy" id="52838"/>
    <lineage>
        <taxon>Eukaryota</taxon>
        <taxon>Viridiplantae</taxon>
        <taxon>Streptophyta</taxon>
        <taxon>Embryophyta</taxon>
        <taxon>Tracheophyta</taxon>
        <taxon>Spermatophyta</taxon>
        <taxon>Magnoliopsida</taxon>
        <taxon>Liliopsida</taxon>
        <taxon>Zingiberales</taxon>
        <taxon>Musaceae</taxon>
        <taxon>Musa</taxon>
    </lineage>
</organism>
<accession>A0A4S8J308</accession>
<protein>
    <submittedName>
        <fullName evidence="1">Uncharacterized protein</fullName>
    </submittedName>
</protein>
<dbReference type="AlphaFoldDB" id="A0A4S8J308"/>
<dbReference type="EMBL" id="PYDT01000007">
    <property type="protein sequence ID" value="THU55184.1"/>
    <property type="molecule type" value="Genomic_DNA"/>
</dbReference>
<reference evidence="1 2" key="1">
    <citation type="journal article" date="2019" name="Nat. Plants">
        <title>Genome sequencing of Musa balbisiana reveals subgenome evolution and function divergence in polyploid bananas.</title>
        <authorList>
            <person name="Yao X."/>
        </authorList>
    </citation>
    <scope>NUCLEOTIDE SEQUENCE [LARGE SCALE GENOMIC DNA]</scope>
    <source>
        <strain evidence="2">cv. DH-PKW</strain>
        <tissue evidence="1">Leaves</tissue>
    </source>
</reference>
<comment type="caution">
    <text evidence="1">The sequence shown here is derived from an EMBL/GenBank/DDBJ whole genome shotgun (WGS) entry which is preliminary data.</text>
</comment>
<sequence length="62" mass="7551">MLKEKRWRRRKSRKPQKGCCHRHEDCGGLYNSFRSISFCKFISVFLYSKKEMYQKSNNHGAY</sequence>
<proteinExistence type="predicted"/>
<keyword evidence="2" id="KW-1185">Reference proteome</keyword>